<accession>A0A9W5Y0G1</accession>
<dbReference type="GO" id="GO:0005524">
    <property type="term" value="F:ATP binding"/>
    <property type="evidence" value="ECO:0007669"/>
    <property type="project" value="UniProtKB-KW"/>
</dbReference>
<sequence length="532" mass="60673">MKVKDVMNKDLERLGNKIPLNFDNIPVLFSEEELISCKDVIDDEYLNNNYYVYVLNQKKKLVGFITCDYIRLFLKEKVLFMFLSAIDHIHDGVVLVDKHSKIIYLNKAYSEILNIDKEKVLNKYVSEIEPGAAILSTLRQGTPILNKKIKVKSIEKQIVASINPIIIDNEVLGAISIFKDVTEIHVLNEELANVRKLSGYFYEGIAKPHNELPKNFSCIVGSNEKFLNCLKLAAIVAPTDATVLVQGESGVGKEVVVKAIYEASKRSEKPYVELNCSAIPESLFESELFGYTDGAFTGAHKSGKIGKFEAANTGTIFLDEIGDMPMLMQAKLLRVLQSGQIQKIGSNTINKVDVRVIAATNRDLKAMIKEGTFREDLYFRLNTFNINIPSLRERVEDIINLAEYFLDIYCKKYNKTLMLSENVINVLSSYKWTGNVRELQSCMEYAVIICQDDIIDVEHLPEEIKNSSIINLNREDKTESKKLKHEILDIERERIIEALEKFNGNKTRAMEMLGMSRRTFYKKLKLYNIDND</sequence>
<evidence type="ECO:0000313" key="8">
    <source>
        <dbReference type="Proteomes" id="UP001057868"/>
    </source>
</evidence>
<dbReference type="SUPFAM" id="SSF52540">
    <property type="entry name" value="P-loop containing nucleoside triphosphate hydrolases"/>
    <property type="match status" value="1"/>
</dbReference>
<dbReference type="PROSITE" id="PS00676">
    <property type="entry name" value="SIGMA54_INTERACT_2"/>
    <property type="match status" value="1"/>
</dbReference>
<dbReference type="InterPro" id="IPR013767">
    <property type="entry name" value="PAS_fold"/>
</dbReference>
<dbReference type="InterPro" id="IPR002078">
    <property type="entry name" value="Sigma_54_int"/>
</dbReference>
<dbReference type="InterPro" id="IPR058031">
    <property type="entry name" value="AAA_lid_NorR"/>
</dbReference>
<comment type="caution">
    <text evidence="7">The sequence shown here is derived from an EMBL/GenBank/DDBJ whole genome shotgun (WGS) entry which is preliminary data.</text>
</comment>
<evidence type="ECO:0000313" key="7">
    <source>
        <dbReference type="EMBL" id="GKU24358.1"/>
    </source>
</evidence>
<dbReference type="InterPro" id="IPR003593">
    <property type="entry name" value="AAA+_ATPase"/>
</dbReference>
<dbReference type="SUPFAM" id="SSF46689">
    <property type="entry name" value="Homeodomain-like"/>
    <property type="match status" value="1"/>
</dbReference>
<dbReference type="NCBIfam" id="TIGR00229">
    <property type="entry name" value="sensory_box"/>
    <property type="match status" value="1"/>
</dbReference>
<dbReference type="Gene3D" id="3.40.50.300">
    <property type="entry name" value="P-loop containing nucleotide triphosphate hydrolases"/>
    <property type="match status" value="1"/>
</dbReference>
<evidence type="ECO:0000256" key="2">
    <source>
        <dbReference type="ARBA" id="ARBA00022840"/>
    </source>
</evidence>
<keyword evidence="1" id="KW-0547">Nucleotide-binding</keyword>
<dbReference type="Gene3D" id="1.10.10.60">
    <property type="entry name" value="Homeodomain-like"/>
    <property type="match status" value="1"/>
</dbReference>
<keyword evidence="2" id="KW-0067">ATP-binding</keyword>
<dbReference type="InterPro" id="IPR035965">
    <property type="entry name" value="PAS-like_dom_sf"/>
</dbReference>
<dbReference type="Gene3D" id="1.10.8.60">
    <property type="match status" value="1"/>
</dbReference>
<dbReference type="SMART" id="SM00091">
    <property type="entry name" value="PAS"/>
    <property type="match status" value="1"/>
</dbReference>
<dbReference type="InterPro" id="IPR027417">
    <property type="entry name" value="P-loop_NTPase"/>
</dbReference>
<organism evidence="7 8">
    <name type="scientific">Clostridium folliculivorans</name>
    <dbReference type="NCBI Taxonomy" id="2886038"/>
    <lineage>
        <taxon>Bacteria</taxon>
        <taxon>Bacillati</taxon>
        <taxon>Bacillota</taxon>
        <taxon>Clostridia</taxon>
        <taxon>Eubacteriales</taxon>
        <taxon>Clostridiaceae</taxon>
        <taxon>Clostridium</taxon>
    </lineage>
</organism>
<dbReference type="Pfam" id="PF02954">
    <property type="entry name" value="HTH_8"/>
    <property type="match status" value="1"/>
</dbReference>
<dbReference type="InterPro" id="IPR009057">
    <property type="entry name" value="Homeodomain-like_sf"/>
</dbReference>
<dbReference type="SUPFAM" id="SSF55785">
    <property type="entry name" value="PYP-like sensor domain (PAS domain)"/>
    <property type="match status" value="1"/>
</dbReference>
<dbReference type="RefSeq" id="WP_261851365.1">
    <property type="nucleotide sequence ID" value="NZ_BQXY01000001.1"/>
</dbReference>
<dbReference type="GO" id="GO:0006355">
    <property type="term" value="P:regulation of DNA-templated transcription"/>
    <property type="evidence" value="ECO:0007669"/>
    <property type="project" value="InterPro"/>
</dbReference>
<dbReference type="InterPro" id="IPR025662">
    <property type="entry name" value="Sigma_54_int_dom_ATP-bd_1"/>
</dbReference>
<dbReference type="Proteomes" id="UP001057868">
    <property type="component" value="Unassembled WGS sequence"/>
</dbReference>
<dbReference type="PROSITE" id="PS50045">
    <property type="entry name" value="SIGMA54_INTERACT_4"/>
    <property type="match status" value="1"/>
</dbReference>
<dbReference type="SMART" id="SM00382">
    <property type="entry name" value="AAA"/>
    <property type="match status" value="1"/>
</dbReference>
<dbReference type="GO" id="GO:0043565">
    <property type="term" value="F:sequence-specific DNA binding"/>
    <property type="evidence" value="ECO:0007669"/>
    <property type="project" value="InterPro"/>
</dbReference>
<feature type="domain" description="Sigma-54 factor interaction" evidence="5">
    <location>
        <begin position="219"/>
        <end position="448"/>
    </location>
</feature>
<gene>
    <name evidence="7" type="primary">prdR</name>
    <name evidence="7" type="ORF">CFOLD11_11840</name>
</gene>
<dbReference type="PROSITE" id="PS50112">
    <property type="entry name" value="PAS"/>
    <property type="match status" value="1"/>
</dbReference>
<dbReference type="InterPro" id="IPR000014">
    <property type="entry name" value="PAS"/>
</dbReference>
<dbReference type="AlphaFoldDB" id="A0A9W5Y0G1"/>
<evidence type="ECO:0000256" key="3">
    <source>
        <dbReference type="ARBA" id="ARBA00023015"/>
    </source>
</evidence>
<evidence type="ECO:0000256" key="4">
    <source>
        <dbReference type="ARBA" id="ARBA00023163"/>
    </source>
</evidence>
<evidence type="ECO:0000259" key="6">
    <source>
        <dbReference type="PROSITE" id="PS50112"/>
    </source>
</evidence>
<dbReference type="FunFam" id="3.40.50.300:FF:000006">
    <property type="entry name" value="DNA-binding transcriptional regulator NtrC"/>
    <property type="match status" value="1"/>
</dbReference>
<dbReference type="InterPro" id="IPR002197">
    <property type="entry name" value="HTH_Fis"/>
</dbReference>
<proteinExistence type="predicted"/>
<evidence type="ECO:0000259" key="5">
    <source>
        <dbReference type="PROSITE" id="PS50045"/>
    </source>
</evidence>
<dbReference type="Gene3D" id="3.30.450.20">
    <property type="entry name" value="PAS domain"/>
    <property type="match status" value="1"/>
</dbReference>
<dbReference type="CDD" id="cd00009">
    <property type="entry name" value="AAA"/>
    <property type="match status" value="1"/>
</dbReference>
<dbReference type="PRINTS" id="PR01590">
    <property type="entry name" value="HTHFIS"/>
</dbReference>
<dbReference type="PANTHER" id="PTHR32071:SF121">
    <property type="entry name" value="SIGMA L-DEPENDENT TRANSCRIPTIONAL REGULATOR YQIR-RELATED"/>
    <property type="match status" value="1"/>
</dbReference>
<feature type="domain" description="PAS" evidence="6">
    <location>
        <begin position="85"/>
        <end position="123"/>
    </location>
</feature>
<name>A0A9W5Y0G1_9CLOT</name>
<protein>
    <submittedName>
        <fullName evidence="7">Sigma-54-dependent Fis family transcriptional regulator</fullName>
    </submittedName>
</protein>
<dbReference type="Pfam" id="PF25601">
    <property type="entry name" value="AAA_lid_14"/>
    <property type="match status" value="1"/>
</dbReference>
<keyword evidence="8" id="KW-1185">Reference proteome</keyword>
<reference evidence="7" key="1">
    <citation type="journal article" date="2023" name="Int. J. Syst. Evol. Microbiol.">
        <title>&lt;i&gt;Clostridium folliculivorans&lt;/i&gt; sp. nov., isolated from soil samples of an organic paddy in Japan.</title>
        <authorList>
            <person name="Tazawa J."/>
            <person name="Kobayashi H."/>
            <person name="Tanizawa Y."/>
            <person name="Uchino A."/>
            <person name="Tanaka F."/>
            <person name="Urashima Y."/>
            <person name="Miura S."/>
            <person name="Sakamoto M."/>
            <person name="Ohkuma M."/>
            <person name="Tohno M."/>
        </authorList>
    </citation>
    <scope>NUCLEOTIDE SEQUENCE</scope>
    <source>
        <strain evidence="7">D1-1</strain>
    </source>
</reference>
<evidence type="ECO:0000256" key="1">
    <source>
        <dbReference type="ARBA" id="ARBA00022741"/>
    </source>
</evidence>
<dbReference type="Pfam" id="PF00989">
    <property type="entry name" value="PAS"/>
    <property type="match status" value="1"/>
</dbReference>
<dbReference type="PROSITE" id="PS00675">
    <property type="entry name" value="SIGMA54_INTERACT_1"/>
    <property type="match status" value="1"/>
</dbReference>
<keyword evidence="3" id="KW-0805">Transcription regulation</keyword>
<dbReference type="InterPro" id="IPR025943">
    <property type="entry name" value="Sigma_54_int_dom_ATP-bd_2"/>
</dbReference>
<dbReference type="PANTHER" id="PTHR32071">
    <property type="entry name" value="TRANSCRIPTIONAL REGULATORY PROTEIN"/>
    <property type="match status" value="1"/>
</dbReference>
<dbReference type="EMBL" id="BQXY01000001">
    <property type="protein sequence ID" value="GKU24358.1"/>
    <property type="molecule type" value="Genomic_DNA"/>
</dbReference>
<dbReference type="Pfam" id="PF00158">
    <property type="entry name" value="Sigma54_activat"/>
    <property type="match status" value="1"/>
</dbReference>
<dbReference type="CDD" id="cd00130">
    <property type="entry name" value="PAS"/>
    <property type="match status" value="1"/>
</dbReference>
<keyword evidence="4" id="KW-0804">Transcription</keyword>